<keyword evidence="3" id="KW-0493">Microtubule</keyword>
<dbReference type="GO" id="GO:0005874">
    <property type="term" value="C:microtubule"/>
    <property type="evidence" value="ECO:0007669"/>
    <property type="project" value="UniProtKB-KW"/>
</dbReference>
<protein>
    <recommendedName>
        <fullName evidence="3">Tubulin-specific chaperone A</fullName>
    </recommendedName>
</protein>
<evidence type="ECO:0000256" key="5">
    <source>
        <dbReference type="SAM" id="MobiDB-lite"/>
    </source>
</evidence>
<comment type="subunit">
    <text evidence="3">Supercomplex made of cofactors A to E. Cofactors A and D function by capturing and stabilizing tubulin in a quasi-native conformation. Cofactor E binds to the cofactor D-tubulin complex; interaction with cofactor C then causes the release of tubulin polypeptides that are committed to the native state.</text>
</comment>
<dbReference type="SUPFAM" id="SSF46988">
    <property type="entry name" value="Tubulin chaperone cofactor A"/>
    <property type="match status" value="1"/>
</dbReference>
<reference evidence="6" key="2">
    <citation type="journal article" date="2022" name="Microb. Genom.">
        <title>A chromosome-scale genome assembly of the tomato pathogen Cladosporium fulvum reveals a compartmentalized genome architecture and the presence of a dispensable chromosome.</title>
        <authorList>
            <person name="Zaccaron A.Z."/>
            <person name="Chen L.H."/>
            <person name="Samaras A."/>
            <person name="Stergiopoulos I."/>
        </authorList>
    </citation>
    <scope>NUCLEOTIDE SEQUENCE</scope>
    <source>
        <strain evidence="6">Race5_Kim</strain>
    </source>
</reference>
<dbReference type="RefSeq" id="XP_047766680.1">
    <property type="nucleotide sequence ID" value="XM_047908347.1"/>
</dbReference>
<keyword evidence="4" id="KW-0175">Coiled coil</keyword>
<dbReference type="GO" id="GO:0007021">
    <property type="term" value="P:tubulin complex assembly"/>
    <property type="evidence" value="ECO:0007669"/>
    <property type="project" value="UniProtKB-UniRule"/>
</dbReference>
<evidence type="ECO:0000313" key="6">
    <source>
        <dbReference type="EMBL" id="UJO22314.1"/>
    </source>
</evidence>
<proteinExistence type="inferred from homology"/>
<keyword evidence="2 3" id="KW-0143">Chaperone</keyword>
<keyword evidence="3" id="KW-0963">Cytoplasm</keyword>
<dbReference type="PANTHER" id="PTHR21500">
    <property type="entry name" value="TUBULIN-SPECIFIC CHAPERONE A"/>
    <property type="match status" value="1"/>
</dbReference>
<accession>A0A9Q8UTV3</accession>
<gene>
    <name evidence="6" type="ORF">CLAFUR5_09199</name>
</gene>
<dbReference type="EMBL" id="CP090171">
    <property type="protein sequence ID" value="UJO22314.1"/>
    <property type="molecule type" value="Genomic_DNA"/>
</dbReference>
<sequence length="98" mass="10893">MPAPSQLAIATSSLNRLVKEEASYHKESQHQQERIAKLEASNKEDDENAEYTLGQERKALEETKAVMPQLKQKIEEAKSKLEAQLVSVQCCACCSCGL</sequence>
<feature type="region of interest" description="Disordered" evidence="5">
    <location>
        <begin position="22"/>
        <end position="47"/>
    </location>
</feature>
<dbReference type="OrthoDB" id="296187at2759"/>
<keyword evidence="3" id="KW-0206">Cytoskeleton</keyword>
<dbReference type="InterPro" id="IPR004226">
    <property type="entry name" value="TBCA"/>
</dbReference>
<dbReference type="PANTHER" id="PTHR21500:SF0">
    <property type="entry name" value="TUBULIN-SPECIFIC CHAPERONE A"/>
    <property type="match status" value="1"/>
</dbReference>
<dbReference type="InterPro" id="IPR036126">
    <property type="entry name" value="TBCA_sf"/>
</dbReference>
<evidence type="ECO:0000313" key="7">
    <source>
        <dbReference type="Proteomes" id="UP000756132"/>
    </source>
</evidence>
<evidence type="ECO:0000256" key="3">
    <source>
        <dbReference type="RuleBase" id="RU364030"/>
    </source>
</evidence>
<dbReference type="Proteomes" id="UP000756132">
    <property type="component" value="Chromosome 9"/>
</dbReference>
<organism evidence="6 7">
    <name type="scientific">Passalora fulva</name>
    <name type="common">Tomato leaf mold</name>
    <name type="synonym">Cladosporium fulvum</name>
    <dbReference type="NCBI Taxonomy" id="5499"/>
    <lineage>
        <taxon>Eukaryota</taxon>
        <taxon>Fungi</taxon>
        <taxon>Dikarya</taxon>
        <taxon>Ascomycota</taxon>
        <taxon>Pezizomycotina</taxon>
        <taxon>Dothideomycetes</taxon>
        <taxon>Dothideomycetidae</taxon>
        <taxon>Mycosphaerellales</taxon>
        <taxon>Mycosphaerellaceae</taxon>
        <taxon>Fulvia</taxon>
    </lineage>
</organism>
<dbReference type="Gene3D" id="1.20.58.90">
    <property type="match status" value="1"/>
</dbReference>
<dbReference type="GO" id="GO:0005829">
    <property type="term" value="C:cytosol"/>
    <property type="evidence" value="ECO:0007669"/>
    <property type="project" value="TreeGrafter"/>
</dbReference>
<dbReference type="GeneID" id="71989077"/>
<dbReference type="Pfam" id="PF02970">
    <property type="entry name" value="TBCA"/>
    <property type="match status" value="1"/>
</dbReference>
<dbReference type="GO" id="GO:0048487">
    <property type="term" value="F:beta-tubulin binding"/>
    <property type="evidence" value="ECO:0007669"/>
    <property type="project" value="InterPro"/>
</dbReference>
<comment type="similarity">
    <text evidence="1 3">Belongs to the TBCA family.</text>
</comment>
<reference evidence="6" key="1">
    <citation type="submission" date="2021-12" db="EMBL/GenBank/DDBJ databases">
        <authorList>
            <person name="Zaccaron A."/>
            <person name="Stergiopoulos I."/>
        </authorList>
    </citation>
    <scope>NUCLEOTIDE SEQUENCE</scope>
    <source>
        <strain evidence="6">Race5_Kim</strain>
    </source>
</reference>
<evidence type="ECO:0000256" key="4">
    <source>
        <dbReference type="SAM" id="Coils"/>
    </source>
</evidence>
<dbReference type="GO" id="GO:0007023">
    <property type="term" value="P:post-chaperonin tubulin folding pathway"/>
    <property type="evidence" value="ECO:0007669"/>
    <property type="project" value="UniProtKB-UniRule"/>
</dbReference>
<evidence type="ECO:0000256" key="1">
    <source>
        <dbReference type="ARBA" id="ARBA00006806"/>
    </source>
</evidence>
<feature type="coiled-coil region" evidence="4">
    <location>
        <begin position="60"/>
        <end position="87"/>
    </location>
</feature>
<evidence type="ECO:0000256" key="2">
    <source>
        <dbReference type="ARBA" id="ARBA00023186"/>
    </source>
</evidence>
<dbReference type="KEGG" id="ffu:CLAFUR5_09199"/>
<comment type="subcellular location">
    <subcellularLocation>
        <location evidence="3">Cytoplasm</location>
        <location evidence="3">Cytoskeleton</location>
    </subcellularLocation>
</comment>
<feature type="compositionally biased region" description="Basic and acidic residues" evidence="5">
    <location>
        <begin position="22"/>
        <end position="43"/>
    </location>
</feature>
<name>A0A9Q8UTV3_PASFU</name>
<keyword evidence="7" id="KW-1185">Reference proteome</keyword>
<dbReference type="AlphaFoldDB" id="A0A9Q8UTV3"/>